<dbReference type="AlphaFoldDB" id="A0A8D6U7C9"/>
<dbReference type="Proteomes" id="UP000509833">
    <property type="component" value="Chromosome"/>
</dbReference>
<accession>A0A8D6U7C9</accession>
<proteinExistence type="predicted"/>
<organism evidence="1 2">
    <name type="scientific">Streptococcus thermophilus</name>
    <dbReference type="NCBI Taxonomy" id="1308"/>
    <lineage>
        <taxon>Bacteria</taxon>
        <taxon>Bacillati</taxon>
        <taxon>Bacillota</taxon>
        <taxon>Bacilli</taxon>
        <taxon>Lactobacillales</taxon>
        <taxon>Streptococcaceae</taxon>
        <taxon>Streptococcus</taxon>
    </lineage>
</organism>
<reference evidence="1 2" key="1">
    <citation type="submission" date="2020-06" db="EMBL/GenBank/DDBJ databases">
        <authorList>
            <person name="Chuat V."/>
        </authorList>
    </citation>
    <scope>NUCLEOTIDE SEQUENCE [LARGE SCALE GENOMIC DNA]</scope>
    <source>
        <strain evidence="1">STH_CIRM_336</strain>
    </source>
</reference>
<protein>
    <submittedName>
        <fullName evidence="1">Uncharacterized protein</fullName>
    </submittedName>
</protein>
<gene>
    <name evidence="1" type="ORF">STHERMO_1100</name>
</gene>
<evidence type="ECO:0000313" key="1">
    <source>
        <dbReference type="EMBL" id="CAD0137709.1"/>
    </source>
</evidence>
<sequence length="64" mass="7596">MKFKNTVQAIILDLIDRGYIAYSQENGVDTLRRISKVGLADYEFDFLEMLFDDRIEITDRERFS</sequence>
<name>A0A8D6U7C9_STRTR</name>
<evidence type="ECO:0000313" key="2">
    <source>
        <dbReference type="Proteomes" id="UP000509833"/>
    </source>
</evidence>
<dbReference type="EMBL" id="LR822017">
    <property type="protein sequence ID" value="CAD0137709.1"/>
    <property type="molecule type" value="Genomic_DNA"/>
</dbReference>